<comment type="caution">
    <text evidence="2">The sequence shown here is derived from an EMBL/GenBank/DDBJ whole genome shotgun (WGS) entry which is preliminary data.</text>
</comment>
<name>A0AAD5R7T9_PARTN</name>
<dbReference type="PANTHER" id="PTHR23208">
    <property type="entry name" value="LYSOZYME PROTEIN"/>
    <property type="match status" value="1"/>
</dbReference>
<feature type="signal peptide" evidence="1">
    <location>
        <begin position="1"/>
        <end position="15"/>
    </location>
</feature>
<keyword evidence="3" id="KW-1185">Reference proteome</keyword>
<evidence type="ECO:0008006" key="4">
    <source>
        <dbReference type="Google" id="ProtNLM"/>
    </source>
</evidence>
<accession>A0AAD5R7T9</accession>
<feature type="chain" id="PRO_5042146815" description="Lysozyme" evidence="1">
    <location>
        <begin position="16"/>
        <end position="260"/>
    </location>
</feature>
<protein>
    <recommendedName>
        <fullName evidence="4">Lysozyme</fullName>
    </recommendedName>
</protein>
<dbReference type="AlphaFoldDB" id="A0AAD5R7T9"/>
<dbReference type="GO" id="GO:0007165">
    <property type="term" value="P:signal transduction"/>
    <property type="evidence" value="ECO:0007669"/>
    <property type="project" value="TreeGrafter"/>
</dbReference>
<evidence type="ECO:0000313" key="2">
    <source>
        <dbReference type="EMBL" id="KAJ1371043.1"/>
    </source>
</evidence>
<sequence length="260" mass="29288">MKSLILAFVLGCSCGANPPYSRHNAPSHHAPNSFYYALDLSQPVSLSSFACIRQNRYTGLGLEIYMTPQPNSRKTGAMQLDEMYHYLTRSGIDVVTVWIQVTSPMHWSTSVVENVNFILSIVARAKQYRLRVGIYTNYYDWSLITNGLVLDGTMLWYWSVYAPGLAGESQPNFVDFQPFACWSAPAVKQFAHVESVCGVTVNRCLELFNKQPKCIRCLNITNDCDHQGIESRVTKIYWFAASSRLSSTDGSSEKHISISR</sequence>
<reference evidence="2" key="1">
    <citation type="submission" date="2021-06" db="EMBL/GenBank/DDBJ databases">
        <title>Parelaphostrongylus tenuis whole genome reference sequence.</title>
        <authorList>
            <person name="Garwood T.J."/>
            <person name="Larsen P.A."/>
            <person name="Fountain-Jones N.M."/>
            <person name="Garbe J.R."/>
            <person name="Macchietto M.G."/>
            <person name="Kania S.A."/>
            <person name="Gerhold R.W."/>
            <person name="Richards J.E."/>
            <person name="Wolf T.M."/>
        </authorList>
    </citation>
    <scope>NUCLEOTIDE SEQUENCE</scope>
    <source>
        <strain evidence="2">MNPRO001-30</strain>
        <tissue evidence="2">Meninges</tissue>
    </source>
</reference>
<dbReference type="InterPro" id="IPR017853">
    <property type="entry name" value="GH"/>
</dbReference>
<evidence type="ECO:0000256" key="1">
    <source>
        <dbReference type="SAM" id="SignalP"/>
    </source>
</evidence>
<keyword evidence="1" id="KW-0732">Signal</keyword>
<dbReference type="GO" id="GO:0045087">
    <property type="term" value="P:innate immune response"/>
    <property type="evidence" value="ECO:0007669"/>
    <property type="project" value="TreeGrafter"/>
</dbReference>
<dbReference type="InterPro" id="IPR051595">
    <property type="entry name" value="GH25_Enzymes"/>
</dbReference>
<dbReference type="Gene3D" id="3.20.20.80">
    <property type="entry name" value="Glycosidases"/>
    <property type="match status" value="1"/>
</dbReference>
<proteinExistence type="predicted"/>
<gene>
    <name evidence="2" type="ORF">KIN20_032912</name>
</gene>
<dbReference type="SUPFAM" id="SSF51445">
    <property type="entry name" value="(Trans)glycosidases"/>
    <property type="match status" value="1"/>
</dbReference>
<dbReference type="PANTHER" id="PTHR23208:SF36">
    <property type="entry name" value="LYSOZYME-RELATED"/>
    <property type="match status" value="1"/>
</dbReference>
<dbReference type="Proteomes" id="UP001196413">
    <property type="component" value="Unassembled WGS sequence"/>
</dbReference>
<organism evidence="2 3">
    <name type="scientific">Parelaphostrongylus tenuis</name>
    <name type="common">Meningeal worm</name>
    <dbReference type="NCBI Taxonomy" id="148309"/>
    <lineage>
        <taxon>Eukaryota</taxon>
        <taxon>Metazoa</taxon>
        <taxon>Ecdysozoa</taxon>
        <taxon>Nematoda</taxon>
        <taxon>Chromadorea</taxon>
        <taxon>Rhabditida</taxon>
        <taxon>Rhabditina</taxon>
        <taxon>Rhabditomorpha</taxon>
        <taxon>Strongyloidea</taxon>
        <taxon>Metastrongylidae</taxon>
        <taxon>Parelaphostrongylus</taxon>
    </lineage>
</organism>
<evidence type="ECO:0000313" key="3">
    <source>
        <dbReference type="Proteomes" id="UP001196413"/>
    </source>
</evidence>
<dbReference type="EMBL" id="JAHQIW010006895">
    <property type="protein sequence ID" value="KAJ1371043.1"/>
    <property type="molecule type" value="Genomic_DNA"/>
</dbReference>